<organism evidence="1 2">
    <name type="scientific">Truncatella angustata</name>
    <dbReference type="NCBI Taxonomy" id="152316"/>
    <lineage>
        <taxon>Eukaryota</taxon>
        <taxon>Fungi</taxon>
        <taxon>Dikarya</taxon>
        <taxon>Ascomycota</taxon>
        <taxon>Pezizomycotina</taxon>
        <taxon>Sordariomycetes</taxon>
        <taxon>Xylariomycetidae</taxon>
        <taxon>Amphisphaeriales</taxon>
        <taxon>Sporocadaceae</taxon>
        <taxon>Truncatella</taxon>
    </lineage>
</organism>
<name>A0A9P9A015_9PEZI</name>
<sequence>MSLRQQPERRDEVRGISVPTWDRSSKASHRIISLHQGLWRLWSRTKTLLPSDRDVLLSVGELVSQSHNGVELTIFLAILSTQLDILGCTMTPCSCFWELFILSREKVPLQALAEPNRGIRFFPRLREIRLRNYDLEETDTPADVSVYNLQLLLVHPTLETVQTRGWSWRKQDLLFKQLYLEAFTSSVRHLHLLVTMIDGSGMQDLFIFCPLARESGDSSRQRTVYKRWF</sequence>
<accession>A0A9P9A015</accession>
<dbReference type="GeneID" id="70131397"/>
<dbReference type="AlphaFoldDB" id="A0A9P9A015"/>
<gene>
    <name evidence="1" type="ORF">BKA67DRAFT_561105</name>
</gene>
<dbReference type="RefSeq" id="XP_045959834.1">
    <property type="nucleotide sequence ID" value="XM_046102505.1"/>
</dbReference>
<comment type="caution">
    <text evidence="1">The sequence shown here is derived from an EMBL/GenBank/DDBJ whole genome shotgun (WGS) entry which is preliminary data.</text>
</comment>
<evidence type="ECO:0000313" key="2">
    <source>
        <dbReference type="Proteomes" id="UP000758603"/>
    </source>
</evidence>
<dbReference type="Proteomes" id="UP000758603">
    <property type="component" value="Unassembled WGS sequence"/>
</dbReference>
<proteinExistence type="predicted"/>
<keyword evidence="2" id="KW-1185">Reference proteome</keyword>
<evidence type="ECO:0000313" key="1">
    <source>
        <dbReference type="EMBL" id="KAH6655569.1"/>
    </source>
</evidence>
<protein>
    <submittedName>
        <fullName evidence="1">Uncharacterized protein</fullName>
    </submittedName>
</protein>
<dbReference type="EMBL" id="JAGPXC010000003">
    <property type="protein sequence ID" value="KAH6655569.1"/>
    <property type="molecule type" value="Genomic_DNA"/>
</dbReference>
<reference evidence="1" key="1">
    <citation type="journal article" date="2021" name="Nat. Commun.">
        <title>Genetic determinants of endophytism in the Arabidopsis root mycobiome.</title>
        <authorList>
            <person name="Mesny F."/>
            <person name="Miyauchi S."/>
            <person name="Thiergart T."/>
            <person name="Pickel B."/>
            <person name="Atanasova L."/>
            <person name="Karlsson M."/>
            <person name="Huettel B."/>
            <person name="Barry K.W."/>
            <person name="Haridas S."/>
            <person name="Chen C."/>
            <person name="Bauer D."/>
            <person name="Andreopoulos W."/>
            <person name="Pangilinan J."/>
            <person name="LaButti K."/>
            <person name="Riley R."/>
            <person name="Lipzen A."/>
            <person name="Clum A."/>
            <person name="Drula E."/>
            <person name="Henrissat B."/>
            <person name="Kohler A."/>
            <person name="Grigoriev I.V."/>
            <person name="Martin F.M."/>
            <person name="Hacquard S."/>
        </authorList>
    </citation>
    <scope>NUCLEOTIDE SEQUENCE</scope>
    <source>
        <strain evidence="1">MPI-SDFR-AT-0073</strain>
    </source>
</reference>